<dbReference type="EMBL" id="JAMFLZ010000003">
    <property type="protein sequence ID" value="MCL6294867.1"/>
    <property type="molecule type" value="Genomic_DNA"/>
</dbReference>
<comment type="caution">
    <text evidence="1">The sequence shown here is derived from an EMBL/GenBank/DDBJ whole genome shotgun (WGS) entry which is preliminary data.</text>
</comment>
<sequence>MEVILFEKNIELFENNANLGIEINSNQAVIINNRLNKISLPIILGEGELTVSGDTEKLKFKDIPKVSIEAKAGLKIAIYDTAEEAVKDLLINDTLNVELPELDNGFAYGVFSFNYTISGKAEGKWPLGSVSTTASVSASKKKRAAVIVKLAKTERIRSAIGQLISELQSPSRVKRANDLSPGTFLVMEREGALNAKLGAQAGFDFDWEKESQNPNFSGTVSLQAKLAAEISIGLNLQNNFSLVVSRPEEVPTIRVQLYKRKLNGWNFAAGLNAWGKADLGEFNELSVEDLIKATIGIHHGQILEDIRKYSNPDNLKDELFGITEDIVKKITQIDIIKDAKKTLNDLFEKWDAVGAEGGEAIFKLIKDNTSVDLQSLQTELKDLGNPDTGVSKFLEEKMQDTGFHDTALGQVLESIVPFDDLFDLVGDQELVKKLQEKALKTSELLDFEALIKNLHKEISEKLSIGKIKKAAKFADEKELSDWLKGKLESLFDGQKELIDELKAINTFIENMHKKGEKILEKVKTALQKEYELSLAFTYQKEKEHSALIDASFSFNADTNPTNGLQALLKGDYGNLLTNEIKGIHLSKGVLTHRVKKQKTFSLSIPGVKRDFTRINESFVKGTFMSEVDGRFIMYEFESSDTIKKNREFIKLAIMGDYLGKKKQNDFGVEKESLKVSFDFKYQEKALSKKLLTRIIDPFIEINLKEPFSEITDLTKTNWVKQLKSNHRRKKVLGNTLIRMTVKMSSDLGRAWYSAPTKKKDDKYKKLSGALQSKLRELLFITAFENEVLLTKGYALEKLQAVILYASLPVMYGYDYDYYDLIKDFNSLKTNLAKTITTLHNKLENSTDPELKKRAKRFRNINNSIQEIIERIETSEDFEFYLNLLVGKEEMLIEKVINSAIKIGEAKENAASDPKRTMRRLSSFGKDLTKALNSFNINFITKGSGGDFTRFFGANLFITASKVFDPNIDENTTGYLELIVLNKDSKFKMKSFMYGEKPPSEDRFMSQLIVDLE</sequence>
<proteinExistence type="predicted"/>
<evidence type="ECO:0000313" key="1">
    <source>
        <dbReference type="EMBL" id="MCL6294867.1"/>
    </source>
</evidence>
<reference evidence="1" key="1">
    <citation type="submission" date="2022-05" db="EMBL/GenBank/DDBJ databases">
        <authorList>
            <person name="Park J.-S."/>
        </authorList>
    </citation>
    <scope>NUCLEOTIDE SEQUENCE</scope>
    <source>
        <strain evidence="1">2012CJ34-3</strain>
    </source>
</reference>
<name>A0ABT0QD13_9FLAO</name>
<keyword evidence="2" id="KW-1185">Reference proteome</keyword>
<protein>
    <submittedName>
        <fullName evidence="1">Uncharacterized protein</fullName>
    </submittedName>
</protein>
<evidence type="ECO:0000313" key="2">
    <source>
        <dbReference type="Proteomes" id="UP001165381"/>
    </source>
</evidence>
<gene>
    <name evidence="1" type="ORF">M3P09_07670</name>
</gene>
<dbReference type="RefSeq" id="WP_249972662.1">
    <property type="nucleotide sequence ID" value="NZ_JAMFLZ010000003.1"/>
</dbReference>
<accession>A0ABT0QD13</accession>
<dbReference type="Proteomes" id="UP001165381">
    <property type="component" value="Unassembled WGS sequence"/>
</dbReference>
<organism evidence="1 2">
    <name type="scientific">Jejuia spongiicola</name>
    <dbReference type="NCBI Taxonomy" id="2942207"/>
    <lineage>
        <taxon>Bacteria</taxon>
        <taxon>Pseudomonadati</taxon>
        <taxon>Bacteroidota</taxon>
        <taxon>Flavobacteriia</taxon>
        <taxon>Flavobacteriales</taxon>
        <taxon>Flavobacteriaceae</taxon>
        <taxon>Jejuia</taxon>
    </lineage>
</organism>